<proteinExistence type="predicted"/>
<dbReference type="Proteomes" id="UP000729402">
    <property type="component" value="Unassembled WGS sequence"/>
</dbReference>
<name>A0A8J5WQ77_ZIZPA</name>
<dbReference type="EMBL" id="JAAALK010000080">
    <property type="protein sequence ID" value="KAG8095610.1"/>
    <property type="molecule type" value="Genomic_DNA"/>
</dbReference>
<gene>
    <name evidence="2" type="ORF">GUJ93_ZPchr0012g20258</name>
</gene>
<accession>A0A8J5WQ77</accession>
<feature type="compositionally biased region" description="Polar residues" evidence="1">
    <location>
        <begin position="77"/>
        <end position="93"/>
    </location>
</feature>
<comment type="caution">
    <text evidence="2">The sequence shown here is derived from an EMBL/GenBank/DDBJ whole genome shotgun (WGS) entry which is preliminary data.</text>
</comment>
<dbReference type="AlphaFoldDB" id="A0A8J5WQ77"/>
<organism evidence="2 3">
    <name type="scientific">Zizania palustris</name>
    <name type="common">Northern wild rice</name>
    <dbReference type="NCBI Taxonomy" id="103762"/>
    <lineage>
        <taxon>Eukaryota</taxon>
        <taxon>Viridiplantae</taxon>
        <taxon>Streptophyta</taxon>
        <taxon>Embryophyta</taxon>
        <taxon>Tracheophyta</taxon>
        <taxon>Spermatophyta</taxon>
        <taxon>Magnoliopsida</taxon>
        <taxon>Liliopsida</taxon>
        <taxon>Poales</taxon>
        <taxon>Poaceae</taxon>
        <taxon>BOP clade</taxon>
        <taxon>Oryzoideae</taxon>
        <taxon>Oryzeae</taxon>
        <taxon>Zizaniinae</taxon>
        <taxon>Zizania</taxon>
    </lineage>
</organism>
<feature type="region of interest" description="Disordered" evidence="1">
    <location>
        <begin position="314"/>
        <end position="374"/>
    </location>
</feature>
<dbReference type="Pfam" id="PF12646">
    <property type="entry name" value="DUF3783"/>
    <property type="match status" value="1"/>
</dbReference>
<keyword evidence="3" id="KW-1185">Reference proteome</keyword>
<reference evidence="2" key="1">
    <citation type="journal article" date="2021" name="bioRxiv">
        <title>Whole Genome Assembly and Annotation of Northern Wild Rice, Zizania palustris L., Supports a Whole Genome Duplication in the Zizania Genus.</title>
        <authorList>
            <person name="Haas M."/>
            <person name="Kono T."/>
            <person name="Macchietto M."/>
            <person name="Millas R."/>
            <person name="McGilp L."/>
            <person name="Shao M."/>
            <person name="Duquette J."/>
            <person name="Hirsch C.N."/>
            <person name="Kimball J."/>
        </authorList>
    </citation>
    <scope>NUCLEOTIDE SEQUENCE</scope>
    <source>
        <tissue evidence="2">Fresh leaf tissue</tissue>
    </source>
</reference>
<protein>
    <submittedName>
        <fullName evidence="2">Uncharacterized protein</fullName>
    </submittedName>
</protein>
<dbReference type="InterPro" id="IPR016621">
    <property type="entry name" value="UCP014543"/>
</dbReference>
<feature type="compositionally biased region" description="Basic and acidic residues" evidence="1">
    <location>
        <begin position="334"/>
        <end position="350"/>
    </location>
</feature>
<evidence type="ECO:0000313" key="3">
    <source>
        <dbReference type="Proteomes" id="UP000729402"/>
    </source>
</evidence>
<reference evidence="2" key="2">
    <citation type="submission" date="2021-02" db="EMBL/GenBank/DDBJ databases">
        <authorList>
            <person name="Kimball J.A."/>
            <person name="Haas M.W."/>
            <person name="Macchietto M."/>
            <person name="Kono T."/>
            <person name="Duquette J."/>
            <person name="Shao M."/>
        </authorList>
    </citation>
    <scope>NUCLEOTIDE SEQUENCE</scope>
    <source>
        <tissue evidence="2">Fresh leaf tissue</tissue>
    </source>
</reference>
<evidence type="ECO:0000313" key="2">
    <source>
        <dbReference type="EMBL" id="KAG8095610.1"/>
    </source>
</evidence>
<feature type="region of interest" description="Disordered" evidence="1">
    <location>
        <begin position="73"/>
        <end position="135"/>
    </location>
</feature>
<dbReference type="PANTHER" id="PTHR35732">
    <property type="entry name" value="OS10G0545100 PROTEIN"/>
    <property type="match status" value="1"/>
</dbReference>
<evidence type="ECO:0000256" key="1">
    <source>
        <dbReference type="SAM" id="MobiDB-lite"/>
    </source>
</evidence>
<dbReference type="PANTHER" id="PTHR35732:SF1">
    <property type="entry name" value="OS10G0545100 PROTEIN"/>
    <property type="match status" value="1"/>
</dbReference>
<sequence length="374" mass="41037">MLHFPHHAAPTASRLLTARHLRPTATSLCPVASALPPPPPSPPPPPGHRLALPCHLYLAPPPPPCRRLALARRIRPDSTSPRPCLPTTTSTSPRHLRPADYPLTPPRHLRLALARASSRPPPRPAHTCRSPPPLDRRRHALALTDRAPLLATAGTAVDPAAVGDRHRGWWRGPFLVPESKFVPLNVDDPMYEPSVILPLLFLTVAATVQEFLKELDGEFLKITKSMPRICIFFGLTGEEMMMFINAFPETGLEPTAFAALVPNSADKILGEISYQQNLFQVAAPQQVMPLIVAFVFLQTDYLWRNVETNATPSSQLLHPCAMDAHPEGTSSSDKSQREKGEERGISRTGEEPADDMDDAPPSPFGALDRDDLEV</sequence>